<protein>
    <submittedName>
        <fullName evidence="3">RNA-binding protein</fullName>
    </submittedName>
</protein>
<organism evidence="3 4">
    <name type="scientific">Dongia soli</name>
    <dbReference type="NCBI Taxonomy" id="600628"/>
    <lineage>
        <taxon>Bacteria</taxon>
        <taxon>Pseudomonadati</taxon>
        <taxon>Pseudomonadota</taxon>
        <taxon>Alphaproteobacteria</taxon>
        <taxon>Rhodospirillales</taxon>
        <taxon>Dongiaceae</taxon>
        <taxon>Dongia</taxon>
    </lineage>
</organism>
<dbReference type="Pfam" id="PF04296">
    <property type="entry name" value="YlxR"/>
    <property type="match status" value="1"/>
</dbReference>
<evidence type="ECO:0000259" key="2">
    <source>
        <dbReference type="Pfam" id="PF04296"/>
    </source>
</evidence>
<reference evidence="3 4" key="1">
    <citation type="journal article" date="2016" name="Antonie Van Leeuwenhoek">
        <title>Dongia soli sp. nov., isolated from soil from Dokdo, Korea.</title>
        <authorList>
            <person name="Kim D.U."/>
            <person name="Lee H."/>
            <person name="Kim H."/>
            <person name="Kim S.G."/>
            <person name="Ka J.O."/>
        </authorList>
    </citation>
    <scope>NUCLEOTIDE SEQUENCE [LARGE SCALE GENOMIC DNA]</scope>
    <source>
        <strain evidence="3 4">D78</strain>
    </source>
</reference>
<dbReference type="InterPro" id="IPR035931">
    <property type="entry name" value="YlxR-like_sf"/>
</dbReference>
<name>A0ABU5E8A8_9PROT</name>
<dbReference type="SUPFAM" id="SSF64376">
    <property type="entry name" value="YlxR-like"/>
    <property type="match status" value="1"/>
</dbReference>
<sequence length="225" mass="23904">MDGVVIGNGKLSSDDSVVDGSDGEMSPSGKSPSRRCIVTRQVFDKRHLLRFVLDPDGQVVPDVKNRLPGRGFWVQADRAALLTAIKTNAFAKAARRQVGMPADLVERVTVLLQREVAELLGLARKSGDLTAGYDKVEQALRAKQVAVLVQASDGAEDGRSKLARLAGSGVEIWTPLTVAELAAALGRENPVHVALKSSGIAERLSLACRRLAGMADGAQAARKTE</sequence>
<dbReference type="InterPro" id="IPR007393">
    <property type="entry name" value="YlxR_dom"/>
</dbReference>
<dbReference type="PANTHER" id="PTHR34215">
    <property type="entry name" value="BLL0784 PROTEIN"/>
    <property type="match status" value="1"/>
</dbReference>
<proteinExistence type="predicted"/>
<dbReference type="Proteomes" id="UP001279642">
    <property type="component" value="Unassembled WGS sequence"/>
</dbReference>
<dbReference type="Gene3D" id="3.30.1330.30">
    <property type="match status" value="1"/>
</dbReference>
<dbReference type="CDD" id="cd00279">
    <property type="entry name" value="YlxR"/>
    <property type="match status" value="1"/>
</dbReference>
<evidence type="ECO:0000313" key="3">
    <source>
        <dbReference type="EMBL" id="MDY0881840.1"/>
    </source>
</evidence>
<dbReference type="RefSeq" id="WP_320506886.1">
    <property type="nucleotide sequence ID" value="NZ_JAXCLW010000001.1"/>
</dbReference>
<accession>A0ABU5E8A8</accession>
<keyword evidence="4" id="KW-1185">Reference proteome</keyword>
<feature type="domain" description="YlxR" evidence="2">
    <location>
        <begin position="34"/>
        <end position="107"/>
    </location>
</feature>
<dbReference type="NCBIfam" id="NF006622">
    <property type="entry name" value="PRK09190.1"/>
    <property type="match status" value="1"/>
</dbReference>
<dbReference type="PANTHER" id="PTHR34215:SF1">
    <property type="entry name" value="YLXR DOMAIN-CONTAINING PROTEIN"/>
    <property type="match status" value="1"/>
</dbReference>
<comment type="caution">
    <text evidence="3">The sequence shown here is derived from an EMBL/GenBank/DDBJ whole genome shotgun (WGS) entry which is preliminary data.</text>
</comment>
<dbReference type="SUPFAM" id="SSF55315">
    <property type="entry name" value="L30e-like"/>
    <property type="match status" value="1"/>
</dbReference>
<feature type="region of interest" description="Disordered" evidence="1">
    <location>
        <begin position="1"/>
        <end position="33"/>
    </location>
</feature>
<gene>
    <name evidence="3" type="ORF">SMD27_03220</name>
</gene>
<dbReference type="InterPro" id="IPR037465">
    <property type="entry name" value="YlxR"/>
</dbReference>
<dbReference type="EMBL" id="JAXCLW010000001">
    <property type="protein sequence ID" value="MDY0881840.1"/>
    <property type="molecule type" value="Genomic_DNA"/>
</dbReference>
<evidence type="ECO:0000256" key="1">
    <source>
        <dbReference type="SAM" id="MobiDB-lite"/>
    </source>
</evidence>
<evidence type="ECO:0000313" key="4">
    <source>
        <dbReference type="Proteomes" id="UP001279642"/>
    </source>
</evidence>
<dbReference type="Gene3D" id="3.30.1230.10">
    <property type="entry name" value="YlxR-like"/>
    <property type="match status" value="1"/>
</dbReference>
<dbReference type="InterPro" id="IPR029064">
    <property type="entry name" value="Ribosomal_eL30-like_sf"/>
</dbReference>